<dbReference type="OrthoDB" id="7875908at2"/>
<dbReference type="RefSeq" id="WP_085421961.1">
    <property type="nucleotide sequence ID" value="NZ_FXAF01000006.1"/>
</dbReference>
<organism evidence="1 2">
    <name type="scientific">Xaviernesmea oryzae</name>
    <dbReference type="NCBI Taxonomy" id="464029"/>
    <lineage>
        <taxon>Bacteria</taxon>
        <taxon>Pseudomonadati</taxon>
        <taxon>Pseudomonadota</taxon>
        <taxon>Alphaproteobacteria</taxon>
        <taxon>Hyphomicrobiales</taxon>
        <taxon>Rhizobiaceae</taxon>
        <taxon>Rhizobium/Agrobacterium group</taxon>
        <taxon>Xaviernesmea</taxon>
    </lineage>
</organism>
<proteinExistence type="predicted"/>
<evidence type="ECO:0000313" key="2">
    <source>
        <dbReference type="Proteomes" id="UP000192903"/>
    </source>
</evidence>
<name>A0A1X7ERX5_9HYPH</name>
<keyword evidence="2" id="KW-1185">Reference proteome</keyword>
<sequence>MNKIVREHYPVANLPEDLREGLEKDATVRVVIEEQPPEQARPSGFLESEYIASLPKTPLTREELRKMIQRIRAQDRPSVSTEEAVARIRELRDEWDY</sequence>
<reference evidence="2" key="1">
    <citation type="submission" date="2017-04" db="EMBL/GenBank/DDBJ databases">
        <authorList>
            <person name="Varghese N."/>
            <person name="Submissions S."/>
        </authorList>
    </citation>
    <scope>NUCLEOTIDE SEQUENCE [LARGE SCALE GENOMIC DNA]</scope>
    <source>
        <strain evidence="2">B4P</strain>
    </source>
</reference>
<evidence type="ECO:0000313" key="1">
    <source>
        <dbReference type="EMBL" id="SMF38788.1"/>
    </source>
</evidence>
<protein>
    <submittedName>
        <fullName evidence="1">Uncharacterized protein</fullName>
    </submittedName>
</protein>
<dbReference type="AlphaFoldDB" id="A0A1X7ERX5"/>
<dbReference type="Proteomes" id="UP000192903">
    <property type="component" value="Unassembled WGS sequence"/>
</dbReference>
<dbReference type="EMBL" id="FXAF01000006">
    <property type="protein sequence ID" value="SMF38788.1"/>
    <property type="molecule type" value="Genomic_DNA"/>
</dbReference>
<gene>
    <name evidence="1" type="ORF">SAMN02982989_1671</name>
</gene>
<accession>A0A1X7ERX5</accession>
<dbReference type="STRING" id="464029.SAMN02982989_1671"/>